<proteinExistence type="predicted"/>
<name>A0A371IAX3_MUCPR</name>
<dbReference type="GO" id="GO:0003676">
    <property type="term" value="F:nucleic acid binding"/>
    <property type="evidence" value="ECO:0007669"/>
    <property type="project" value="InterPro"/>
</dbReference>
<dbReference type="EMBL" id="QJKJ01000523">
    <property type="protein sequence ID" value="RDY12159.1"/>
    <property type="molecule type" value="Genomic_DNA"/>
</dbReference>
<reference evidence="1" key="1">
    <citation type="submission" date="2018-05" db="EMBL/GenBank/DDBJ databases">
        <title>Draft genome of Mucuna pruriens seed.</title>
        <authorList>
            <person name="Nnadi N.E."/>
            <person name="Vos R."/>
            <person name="Hasami M.H."/>
            <person name="Devisetty U.K."/>
            <person name="Aguiy J.C."/>
        </authorList>
    </citation>
    <scope>NUCLEOTIDE SEQUENCE [LARGE SCALE GENOMIC DNA]</scope>
    <source>
        <strain evidence="1">JCA_2017</strain>
    </source>
</reference>
<protein>
    <recommendedName>
        <fullName evidence="3">Integrase catalytic domain-containing protein</fullName>
    </recommendedName>
</protein>
<accession>A0A371IAX3</accession>
<evidence type="ECO:0000313" key="1">
    <source>
        <dbReference type="EMBL" id="RDY12159.1"/>
    </source>
</evidence>
<dbReference type="PANTHER" id="PTHR48475:SF1">
    <property type="entry name" value="RNASE H TYPE-1 DOMAIN-CONTAINING PROTEIN"/>
    <property type="match status" value="1"/>
</dbReference>
<evidence type="ECO:0000313" key="2">
    <source>
        <dbReference type="Proteomes" id="UP000257109"/>
    </source>
</evidence>
<comment type="caution">
    <text evidence="1">The sequence shown here is derived from an EMBL/GenBank/DDBJ whole genome shotgun (WGS) entry which is preliminary data.</text>
</comment>
<dbReference type="InterPro" id="IPR012337">
    <property type="entry name" value="RNaseH-like_sf"/>
</dbReference>
<dbReference type="AlphaFoldDB" id="A0A371IAX3"/>
<keyword evidence="2" id="KW-1185">Reference proteome</keyword>
<dbReference type="Gene3D" id="3.30.420.10">
    <property type="entry name" value="Ribonuclease H-like superfamily/Ribonuclease H"/>
    <property type="match status" value="1"/>
</dbReference>
<evidence type="ECO:0008006" key="3">
    <source>
        <dbReference type="Google" id="ProtNLM"/>
    </source>
</evidence>
<dbReference type="InterPro" id="IPR036397">
    <property type="entry name" value="RNaseH_sf"/>
</dbReference>
<sequence length="149" mass="17447">MSILLYKYGVVHKVVTAYHPQTNSQAEVFNREIKKTLQKMTNPSRKDWSRLLEDSLWAHRTVYWTSLRMSPYRIIFGKLRSRWDGPFVITNVLPYGAVELKDEHTNNTFQLITSQSRKTMINLNFRGHRSFGIVLGVGHAQVWGRQPRT</sequence>
<gene>
    <name evidence="1" type="ORF">CR513_03086</name>
</gene>
<dbReference type="PANTHER" id="PTHR48475">
    <property type="entry name" value="RIBONUCLEASE H"/>
    <property type="match status" value="1"/>
</dbReference>
<dbReference type="SUPFAM" id="SSF53098">
    <property type="entry name" value="Ribonuclease H-like"/>
    <property type="match status" value="1"/>
</dbReference>
<dbReference type="Proteomes" id="UP000257109">
    <property type="component" value="Unassembled WGS sequence"/>
</dbReference>
<feature type="non-terminal residue" evidence="1">
    <location>
        <position position="1"/>
    </location>
</feature>
<dbReference type="OrthoDB" id="1700743at2759"/>
<organism evidence="1 2">
    <name type="scientific">Mucuna pruriens</name>
    <name type="common">Velvet bean</name>
    <name type="synonym">Dolichos pruriens</name>
    <dbReference type="NCBI Taxonomy" id="157652"/>
    <lineage>
        <taxon>Eukaryota</taxon>
        <taxon>Viridiplantae</taxon>
        <taxon>Streptophyta</taxon>
        <taxon>Embryophyta</taxon>
        <taxon>Tracheophyta</taxon>
        <taxon>Spermatophyta</taxon>
        <taxon>Magnoliopsida</taxon>
        <taxon>eudicotyledons</taxon>
        <taxon>Gunneridae</taxon>
        <taxon>Pentapetalae</taxon>
        <taxon>rosids</taxon>
        <taxon>fabids</taxon>
        <taxon>Fabales</taxon>
        <taxon>Fabaceae</taxon>
        <taxon>Papilionoideae</taxon>
        <taxon>50 kb inversion clade</taxon>
        <taxon>NPAAA clade</taxon>
        <taxon>indigoferoid/millettioid clade</taxon>
        <taxon>Phaseoleae</taxon>
        <taxon>Mucuna</taxon>
    </lineage>
</organism>